<comment type="catalytic activity">
    <reaction evidence="16 17">
        <text>epoxyqueuosine(34) in tRNA + AH2 = queuosine(34) in tRNA + A + H2O</text>
        <dbReference type="Rhea" id="RHEA:32159"/>
        <dbReference type="Rhea" id="RHEA-COMP:18571"/>
        <dbReference type="Rhea" id="RHEA-COMP:18582"/>
        <dbReference type="ChEBI" id="CHEBI:13193"/>
        <dbReference type="ChEBI" id="CHEBI:15377"/>
        <dbReference type="ChEBI" id="CHEBI:17499"/>
        <dbReference type="ChEBI" id="CHEBI:194431"/>
        <dbReference type="ChEBI" id="CHEBI:194443"/>
        <dbReference type="EC" id="1.17.99.6"/>
    </reaction>
</comment>
<evidence type="ECO:0000313" key="19">
    <source>
        <dbReference type="EMBL" id="MBM6923072.1"/>
    </source>
</evidence>
<keyword evidence="6 17" id="KW-0004">4Fe-4S</keyword>
<reference evidence="19 20" key="1">
    <citation type="journal article" date="2021" name="Sci. Rep.">
        <title>The distribution of antibiotic resistance genes in chicken gut microbiota commensals.</title>
        <authorList>
            <person name="Juricova H."/>
            <person name="Matiasovicova J."/>
            <person name="Kubasova T."/>
            <person name="Cejkova D."/>
            <person name="Rychlik I."/>
        </authorList>
    </citation>
    <scope>NUCLEOTIDE SEQUENCE [LARGE SCALE GENOMIC DNA]</scope>
    <source>
        <strain evidence="19 20">An564</strain>
    </source>
</reference>
<evidence type="ECO:0000256" key="14">
    <source>
        <dbReference type="ARBA" id="ARBA00023284"/>
    </source>
</evidence>
<protein>
    <recommendedName>
        <fullName evidence="5 17">Epoxyqueuosine reductase QueH</fullName>
        <ecNumber evidence="4 17">1.17.99.6</ecNumber>
    </recommendedName>
    <alternativeName>
        <fullName evidence="15 17">Queuosine biosynthesis protein QueH</fullName>
    </alternativeName>
</protein>
<evidence type="ECO:0000256" key="7">
    <source>
        <dbReference type="ARBA" id="ARBA00022694"/>
    </source>
</evidence>
<evidence type="ECO:0000256" key="12">
    <source>
        <dbReference type="ARBA" id="ARBA00023014"/>
    </source>
</evidence>
<keyword evidence="7 17" id="KW-0819">tRNA processing</keyword>
<evidence type="ECO:0000256" key="2">
    <source>
        <dbReference type="ARBA" id="ARBA00004691"/>
    </source>
</evidence>
<organism evidence="19 20">
    <name type="scientific">Hydrogenoanaerobacterium saccharovorans</name>
    <dbReference type="NCBI Taxonomy" id="474960"/>
    <lineage>
        <taxon>Bacteria</taxon>
        <taxon>Bacillati</taxon>
        <taxon>Bacillota</taxon>
        <taxon>Clostridia</taxon>
        <taxon>Eubacteriales</taxon>
        <taxon>Oscillospiraceae</taxon>
        <taxon>Hydrogenoanaerobacterium</taxon>
    </lineage>
</organism>
<dbReference type="Proteomes" id="UP000724149">
    <property type="component" value="Unassembled WGS sequence"/>
</dbReference>
<evidence type="ECO:0000256" key="3">
    <source>
        <dbReference type="ARBA" id="ARBA00008207"/>
    </source>
</evidence>
<keyword evidence="20" id="KW-1185">Reference proteome</keyword>
<accession>A0ABS2GL02</accession>
<comment type="pathway">
    <text evidence="2 17">tRNA modification; tRNA-queuosine biosynthesis.</text>
</comment>
<proteinExistence type="inferred from homology"/>
<comment type="similarity">
    <text evidence="3 17">Belongs to the QueH family.</text>
</comment>
<dbReference type="PANTHER" id="PTHR36701">
    <property type="entry name" value="EPOXYQUEUOSINE REDUCTASE QUEH"/>
    <property type="match status" value="1"/>
</dbReference>
<dbReference type="EC" id="1.17.99.6" evidence="4 17"/>
<feature type="binding site" evidence="17">
    <location>
        <position position="86"/>
    </location>
    <ligand>
        <name>[4Fe-4S] cluster</name>
        <dbReference type="ChEBI" id="CHEBI:49883"/>
    </ligand>
</feature>
<name>A0ABS2GL02_9FIRM</name>
<dbReference type="Pfam" id="PF02677">
    <property type="entry name" value="QueH"/>
    <property type="match status" value="1"/>
</dbReference>
<dbReference type="EMBL" id="JACSNR010000004">
    <property type="protein sequence ID" value="MBM6923072.1"/>
    <property type="molecule type" value="Genomic_DNA"/>
</dbReference>
<comment type="function">
    <text evidence="1 17">Catalyzes the conversion of epoxyqueuosine (oQ) to queuosine (Q), which is a hypermodified base found in the wobble positions of tRNA(Asp), tRNA(Asn), tRNA(His) and tRNA(Tyr).</text>
</comment>
<dbReference type="RefSeq" id="WP_204720329.1">
    <property type="nucleotide sequence ID" value="NZ_JACSNR010000004.1"/>
</dbReference>
<dbReference type="PANTHER" id="PTHR36701:SF1">
    <property type="entry name" value="EPOXYQUEUOSINE REDUCTASE QUEH"/>
    <property type="match status" value="1"/>
</dbReference>
<feature type="disulfide bond" description="Redox-active" evidence="17">
    <location>
        <begin position="163"/>
        <end position="165"/>
    </location>
</feature>
<evidence type="ECO:0000313" key="20">
    <source>
        <dbReference type="Proteomes" id="UP000724149"/>
    </source>
</evidence>
<comment type="caution">
    <text evidence="19">The sequence shown here is derived from an EMBL/GenBank/DDBJ whole genome shotgun (WGS) entry which is preliminary data.</text>
</comment>
<evidence type="ECO:0000256" key="6">
    <source>
        <dbReference type="ARBA" id="ARBA00022485"/>
    </source>
</evidence>
<evidence type="ECO:0000256" key="8">
    <source>
        <dbReference type="ARBA" id="ARBA00022723"/>
    </source>
</evidence>
<keyword evidence="10 17" id="KW-0560">Oxidoreductase</keyword>
<evidence type="ECO:0000256" key="9">
    <source>
        <dbReference type="ARBA" id="ARBA00022785"/>
    </source>
</evidence>
<evidence type="ECO:0000256" key="5">
    <source>
        <dbReference type="ARBA" id="ARBA00016895"/>
    </source>
</evidence>
<evidence type="ECO:0000256" key="1">
    <source>
        <dbReference type="ARBA" id="ARBA00002268"/>
    </source>
</evidence>
<keyword evidence="13 17" id="KW-1015">Disulfide bond</keyword>
<gene>
    <name evidence="17" type="primary">queH</name>
    <name evidence="19" type="ORF">H9X81_05110</name>
</gene>
<evidence type="ECO:0000256" key="18">
    <source>
        <dbReference type="SAM" id="MobiDB-lite"/>
    </source>
</evidence>
<feature type="compositionally biased region" description="Basic and acidic residues" evidence="18">
    <location>
        <begin position="209"/>
        <end position="224"/>
    </location>
</feature>
<evidence type="ECO:0000256" key="15">
    <source>
        <dbReference type="ARBA" id="ARBA00031446"/>
    </source>
</evidence>
<evidence type="ECO:0000256" key="13">
    <source>
        <dbReference type="ARBA" id="ARBA00023157"/>
    </source>
</evidence>
<dbReference type="InterPro" id="IPR003828">
    <property type="entry name" value="QueH"/>
</dbReference>
<evidence type="ECO:0000256" key="16">
    <source>
        <dbReference type="ARBA" id="ARBA00047415"/>
    </source>
</evidence>
<sequence>MKTLMHICCAPCSVYCIESLRAEGIEPVGFWYNPTIHPYTEYRSRRDCLRDYAQQVNLTLIEQDEYGLRDFVRRVADHIEGRCADCYAIRLEQTAVYAAAHGYDSFTTTLLVSPYQKHELIRQIGERLAEQYGIQFLYRDFRVGFREGQEKAREAGLYMQKYCGCIFSEEDRYIRNRPLKKPPVQINPKPVNPKKLARMEKAAANAAARAEHERLATGEEPEKL</sequence>
<keyword evidence="14 17" id="KW-0676">Redox-active center</keyword>
<keyword evidence="12 17" id="KW-0411">Iron-sulfur</keyword>
<feature type="binding site" evidence="17">
    <location>
        <position position="83"/>
    </location>
    <ligand>
        <name>[4Fe-4S] cluster</name>
        <dbReference type="ChEBI" id="CHEBI:49883"/>
    </ligand>
</feature>
<feature type="binding site" evidence="17">
    <location>
        <position position="9"/>
    </location>
    <ligand>
        <name>[4Fe-4S] cluster</name>
        <dbReference type="ChEBI" id="CHEBI:49883"/>
    </ligand>
</feature>
<evidence type="ECO:0000256" key="11">
    <source>
        <dbReference type="ARBA" id="ARBA00023004"/>
    </source>
</evidence>
<feature type="region of interest" description="Disordered" evidence="18">
    <location>
        <begin position="203"/>
        <end position="224"/>
    </location>
</feature>
<evidence type="ECO:0000256" key="4">
    <source>
        <dbReference type="ARBA" id="ARBA00012622"/>
    </source>
</evidence>
<keyword evidence="11 17" id="KW-0408">Iron</keyword>
<evidence type="ECO:0000256" key="10">
    <source>
        <dbReference type="ARBA" id="ARBA00023002"/>
    </source>
</evidence>
<feature type="binding site" evidence="17">
    <location>
        <position position="8"/>
    </location>
    <ligand>
        <name>[4Fe-4S] cluster</name>
        <dbReference type="ChEBI" id="CHEBI:49883"/>
    </ligand>
</feature>
<keyword evidence="9 17" id="KW-0671">Queuosine biosynthesis</keyword>
<evidence type="ECO:0000256" key="17">
    <source>
        <dbReference type="HAMAP-Rule" id="MF_02089"/>
    </source>
</evidence>
<keyword evidence="8 17" id="KW-0479">Metal-binding</keyword>
<dbReference type="HAMAP" id="MF_02089">
    <property type="entry name" value="QueH"/>
    <property type="match status" value="1"/>
</dbReference>